<keyword evidence="2" id="KW-0547">Nucleotide-binding</keyword>
<evidence type="ECO:0000259" key="4">
    <source>
        <dbReference type="Pfam" id="PF02872"/>
    </source>
</evidence>
<dbReference type="Gene3D" id="3.90.780.10">
    <property type="entry name" value="5'-Nucleotidase, C-terminal domain"/>
    <property type="match status" value="1"/>
</dbReference>
<dbReference type="InterPro" id="IPR029052">
    <property type="entry name" value="Metallo-depent_PP-like"/>
</dbReference>
<dbReference type="InterPro" id="IPR008334">
    <property type="entry name" value="5'-Nucleotdase_C"/>
</dbReference>
<proteinExistence type="inferred from homology"/>
<dbReference type="InterPro" id="IPR036907">
    <property type="entry name" value="5'-Nucleotdase_C_sf"/>
</dbReference>
<dbReference type="PANTHER" id="PTHR11575:SF23">
    <property type="entry name" value="5-NUCLEOTIDASE FAMILY PROTEIN"/>
    <property type="match status" value="1"/>
</dbReference>
<organism evidence="5 6">
    <name type="scientific">Facklamia lactis</name>
    <dbReference type="NCBI Taxonomy" id="2749967"/>
    <lineage>
        <taxon>Bacteria</taxon>
        <taxon>Bacillati</taxon>
        <taxon>Bacillota</taxon>
        <taxon>Bacilli</taxon>
        <taxon>Lactobacillales</taxon>
        <taxon>Aerococcaceae</taxon>
        <taxon>Facklamia</taxon>
    </lineage>
</organism>
<dbReference type="Pfam" id="PF00149">
    <property type="entry name" value="Metallophos"/>
    <property type="match status" value="1"/>
</dbReference>
<dbReference type="RefSeq" id="WP_197115540.1">
    <property type="nucleotide sequence ID" value="NZ_JACBXQ010000004.1"/>
</dbReference>
<name>A0ABS0LR30_9LACT</name>
<keyword evidence="2" id="KW-0378">Hydrolase</keyword>
<reference evidence="5 6" key="1">
    <citation type="submission" date="2020-07" db="EMBL/GenBank/DDBJ databases">
        <title>Facklamia lactis sp. nov., isolated from raw milk.</title>
        <authorList>
            <person name="Doll E.V."/>
            <person name="Huptas C."/>
            <person name="Staib L."/>
            <person name="Wenning M."/>
            <person name="Scherer S."/>
        </authorList>
    </citation>
    <scope>NUCLEOTIDE SEQUENCE [LARGE SCALE GENOMIC DNA]</scope>
    <source>
        <strain evidence="5 6">DSM 111018</strain>
    </source>
</reference>
<evidence type="ECO:0000259" key="3">
    <source>
        <dbReference type="Pfam" id="PF00149"/>
    </source>
</evidence>
<dbReference type="PRINTS" id="PR01607">
    <property type="entry name" value="APYRASEFAMLY"/>
</dbReference>
<evidence type="ECO:0000256" key="2">
    <source>
        <dbReference type="RuleBase" id="RU362119"/>
    </source>
</evidence>
<gene>
    <name evidence="5" type="ORF">HZY91_06875</name>
</gene>
<feature type="domain" description="5'-Nucleotidase C-terminal" evidence="4">
    <location>
        <begin position="292"/>
        <end position="417"/>
    </location>
</feature>
<comment type="similarity">
    <text evidence="2">Belongs to the 5'-nucleotidase family.</text>
</comment>
<dbReference type="SUPFAM" id="SSF55816">
    <property type="entry name" value="5'-nucleotidase (syn. UDP-sugar hydrolase), C-terminal domain"/>
    <property type="match status" value="1"/>
</dbReference>
<comment type="caution">
    <text evidence="5">The sequence shown here is derived from an EMBL/GenBank/DDBJ whole genome shotgun (WGS) entry which is preliminary data.</text>
</comment>
<dbReference type="PANTHER" id="PTHR11575">
    <property type="entry name" value="5'-NUCLEOTIDASE-RELATED"/>
    <property type="match status" value="1"/>
</dbReference>
<dbReference type="InterPro" id="IPR004843">
    <property type="entry name" value="Calcineurin-like_PHP"/>
</dbReference>
<feature type="domain" description="Calcineurin-like phosphoesterase" evidence="3">
    <location>
        <begin position="5"/>
        <end position="206"/>
    </location>
</feature>
<keyword evidence="6" id="KW-1185">Reference proteome</keyword>
<dbReference type="SUPFAM" id="SSF56300">
    <property type="entry name" value="Metallo-dependent phosphatases"/>
    <property type="match status" value="1"/>
</dbReference>
<dbReference type="Proteomes" id="UP000721415">
    <property type="component" value="Unassembled WGS sequence"/>
</dbReference>
<dbReference type="Gene3D" id="3.60.21.10">
    <property type="match status" value="1"/>
</dbReference>
<accession>A0ABS0LR30</accession>
<dbReference type="InterPro" id="IPR006179">
    <property type="entry name" value="5_nucleotidase/apyrase"/>
</dbReference>
<keyword evidence="1" id="KW-0732">Signal</keyword>
<dbReference type="EMBL" id="JACBXQ010000004">
    <property type="protein sequence ID" value="MBG9986616.1"/>
    <property type="molecule type" value="Genomic_DNA"/>
</dbReference>
<dbReference type="CDD" id="cd00845">
    <property type="entry name" value="MPP_UshA_N_like"/>
    <property type="match status" value="1"/>
</dbReference>
<evidence type="ECO:0000313" key="6">
    <source>
        <dbReference type="Proteomes" id="UP000721415"/>
    </source>
</evidence>
<sequence length="455" mass="51836">MKFYIIHTNDLHSHLEHWDSIAHYVNLHRQEILQRGDQLLLCDVGDAMDTVHPLVEATQGQVVVDLFNDLSYDVVTIGNNEGLNFTKNQLEALYAKANFSVTCANLIDQKSGDLPHWAYAFVVKEIAGLRMAFIGLTAPYASYRLNGYQVLDVYDCLETQLKLLDSGNEPLDFIILLSHLGLQEDRIMAERFPQLDVILGAHSHHYLPNGEMIGDTLLAACGRFGEFVGQIEFDSKAKTIQASTLSIEQIQELVGMEQWEDYEQKGRDLLSQEMIAELPFSLYSQHTEGNQSFIQHALTAIKQKADAQFAFLSTGLFLADLPAGKISLNHLHEALPHPIHVSSLTMKGSRMHEMLEEMRMQEEDLEYKLVAGSGFRGKIFGRFIFAGLIFDGEEWLVEDKPIELDQQYRIACIDHYAFVPFFPKLRDYGNIQLYFPDFIRHVMAEYLKKKFPLKG</sequence>
<evidence type="ECO:0000256" key="1">
    <source>
        <dbReference type="ARBA" id="ARBA00022729"/>
    </source>
</evidence>
<protein>
    <submittedName>
        <fullName evidence="5">Bifunctional metallophosphatase/5'-nucleotidase</fullName>
    </submittedName>
</protein>
<evidence type="ECO:0000313" key="5">
    <source>
        <dbReference type="EMBL" id="MBG9986616.1"/>
    </source>
</evidence>
<dbReference type="Pfam" id="PF02872">
    <property type="entry name" value="5_nucleotid_C"/>
    <property type="match status" value="1"/>
</dbReference>